<evidence type="ECO:0000259" key="3">
    <source>
        <dbReference type="Pfam" id="PF22124"/>
    </source>
</evidence>
<dbReference type="InterPro" id="IPR012341">
    <property type="entry name" value="6hp_glycosidase-like_sf"/>
</dbReference>
<accession>A0A0E9N6P0</accession>
<dbReference type="AlphaFoldDB" id="A0A0E9N6P0"/>
<protein>
    <submittedName>
        <fullName evidence="4">Uncharacterized protein</fullName>
    </submittedName>
</protein>
<dbReference type="GO" id="GO:0005975">
    <property type="term" value="P:carbohydrate metabolic process"/>
    <property type="evidence" value="ECO:0007669"/>
    <property type="project" value="InterPro"/>
</dbReference>
<sequence length="758" mass="85316">MMKQTLLCLVTAIAALLAFAHVNAQPKPSHNLIFDNIPARWDEALPLGNGWMGALVWQKGDNLRLSLDHVDLWDERPMPKIDQLKFSWVIDQVKKKDYDTVQSVGDVPYDNSPAPTKIPGAALEFNCSFLGKTATAELDISTALATLTYPNGTRFLSYVHADRMTGYFAFEKLPAGTVVTPQLIIPGYNKKNIPVGGNMVVDGQGLEQLGYAAGAIQKKNGEIRYHQPTWKGHYYEVLVQWQRMGKDGMIGAWTITVDAKASLPALDTRSKEPTFWPSHIAWWQDYWNRSSVQIPDTLLSRQYYLEMYKFGSVARANTPPISLQAVWTADNGNLPPWKGDFHHDLNTQLSYWPGYVSNHTDLTASFTNWLLKVKKVNENWTERYFGTKGLNVPGVTTLNGKEMGGWIQYSMSPTVSAWLAQHFYQQYAYTGDEKFLKENCLPYFRQIDQFLNGIAITNDKGKRQLPLSASPEINDNSIDAWFQRTTNYDLALIHNFYRRFAELDSAATGKAAGQLLEKGESFMPLDTDPSGLTVAPGYPLKESHRHHSNLMAIYPLQLLSKDKQDDKVIMQNSFANLQKLGTRAWCGYSFSWAASLYASAGMGDSALRYLHIFAENFCSSNSFHLNGDQKKGQYSNFTYRPFTLEGNFAFAQGIHELLIRSEQGFIDIFPALPSTWADCSFHQLRATGAILVDAVKTNGVPQEVVLKAEKAGKVRIRLPFRTFIQQGISRDSILQEEKGIISFNMTAGQEITFKNAFE</sequence>
<organism evidence="4 5">
    <name type="scientific">Flavihumibacter petaseus NBRC 106054</name>
    <dbReference type="NCBI Taxonomy" id="1220578"/>
    <lineage>
        <taxon>Bacteria</taxon>
        <taxon>Pseudomonadati</taxon>
        <taxon>Bacteroidota</taxon>
        <taxon>Chitinophagia</taxon>
        <taxon>Chitinophagales</taxon>
        <taxon>Chitinophagaceae</taxon>
        <taxon>Flavihumibacter</taxon>
    </lineage>
</organism>
<dbReference type="Gene3D" id="1.50.10.10">
    <property type="match status" value="1"/>
</dbReference>
<dbReference type="InterPro" id="IPR049053">
    <property type="entry name" value="AFCA-like_C"/>
</dbReference>
<dbReference type="Proteomes" id="UP000033121">
    <property type="component" value="Unassembled WGS sequence"/>
</dbReference>
<dbReference type="RefSeq" id="WP_052956145.1">
    <property type="nucleotide sequence ID" value="NZ_BBWV01000007.1"/>
</dbReference>
<comment type="caution">
    <text evidence="4">The sequence shown here is derived from an EMBL/GenBank/DDBJ whole genome shotgun (WGS) entry which is preliminary data.</text>
</comment>
<reference evidence="4 5" key="1">
    <citation type="submission" date="2015-04" db="EMBL/GenBank/DDBJ databases">
        <title>Whole genome shotgun sequence of Flavihumibacter petaseus NBRC 106054.</title>
        <authorList>
            <person name="Miyazawa S."/>
            <person name="Hosoyama A."/>
            <person name="Hashimoto M."/>
            <person name="Noguchi M."/>
            <person name="Tsuchikane K."/>
            <person name="Ohji S."/>
            <person name="Yamazoe A."/>
            <person name="Ichikawa N."/>
            <person name="Kimura A."/>
            <person name="Fujita N."/>
        </authorList>
    </citation>
    <scope>NUCLEOTIDE SEQUENCE [LARGE SCALE GENOMIC DNA]</scope>
    <source>
        <strain evidence="4 5">NBRC 106054</strain>
    </source>
</reference>
<proteinExistence type="predicted"/>
<feature type="domain" description="Glycosyl hydrolase family 95 catalytic" evidence="3">
    <location>
        <begin position="308"/>
        <end position="658"/>
    </location>
</feature>
<name>A0A0E9N6P0_9BACT</name>
<dbReference type="GO" id="GO:0004560">
    <property type="term" value="F:alpha-L-fucosidase activity"/>
    <property type="evidence" value="ECO:0007669"/>
    <property type="project" value="TreeGrafter"/>
</dbReference>
<feature type="domain" description="Alpha fucosidase A-like C-terminal" evidence="2">
    <location>
        <begin position="661"/>
        <end position="751"/>
    </location>
</feature>
<dbReference type="PANTHER" id="PTHR31084:SF0">
    <property type="entry name" value="ALPHA-L-FUCOSIDASE 2"/>
    <property type="match status" value="1"/>
</dbReference>
<gene>
    <name evidence="4" type="ORF">FPE01S_07_00050</name>
</gene>
<dbReference type="Gene3D" id="2.70.98.50">
    <property type="entry name" value="putative glycoside hydrolase family protein from bacillus halodurans"/>
    <property type="match status" value="1"/>
</dbReference>
<dbReference type="PANTHER" id="PTHR31084">
    <property type="entry name" value="ALPHA-L-FUCOSIDASE 2"/>
    <property type="match status" value="1"/>
</dbReference>
<feature type="signal peptide" evidence="1">
    <location>
        <begin position="1"/>
        <end position="24"/>
    </location>
</feature>
<dbReference type="SUPFAM" id="SSF48208">
    <property type="entry name" value="Six-hairpin glycosidases"/>
    <property type="match status" value="1"/>
</dbReference>
<evidence type="ECO:0000256" key="1">
    <source>
        <dbReference type="SAM" id="SignalP"/>
    </source>
</evidence>
<evidence type="ECO:0000313" key="5">
    <source>
        <dbReference type="Proteomes" id="UP000033121"/>
    </source>
</evidence>
<evidence type="ECO:0000259" key="2">
    <source>
        <dbReference type="Pfam" id="PF21307"/>
    </source>
</evidence>
<dbReference type="Pfam" id="PF22124">
    <property type="entry name" value="Glyco_hydro_95_cat"/>
    <property type="match status" value="1"/>
</dbReference>
<keyword evidence="5" id="KW-1185">Reference proteome</keyword>
<feature type="chain" id="PRO_5002430457" evidence="1">
    <location>
        <begin position="25"/>
        <end position="758"/>
    </location>
</feature>
<keyword evidence="1" id="KW-0732">Signal</keyword>
<dbReference type="InterPro" id="IPR008928">
    <property type="entry name" value="6-hairpin_glycosidase_sf"/>
</dbReference>
<dbReference type="STRING" id="1220578.FPE01S_07_00050"/>
<evidence type="ECO:0000313" key="4">
    <source>
        <dbReference type="EMBL" id="GAO45617.1"/>
    </source>
</evidence>
<dbReference type="EMBL" id="BBWV01000007">
    <property type="protein sequence ID" value="GAO45617.1"/>
    <property type="molecule type" value="Genomic_DNA"/>
</dbReference>
<dbReference type="Pfam" id="PF21307">
    <property type="entry name" value="Glyco_hydro_95_C"/>
    <property type="match status" value="1"/>
</dbReference>
<dbReference type="InterPro" id="IPR054363">
    <property type="entry name" value="GH95_cat"/>
</dbReference>